<name>A0A9R1XI00_LACSA</name>
<accession>A0A9R1XI00</accession>
<dbReference type="Proteomes" id="UP000235145">
    <property type="component" value="Unassembled WGS sequence"/>
</dbReference>
<protein>
    <submittedName>
        <fullName evidence="2">Uncharacterized protein</fullName>
    </submittedName>
</protein>
<keyword evidence="1" id="KW-0812">Transmembrane</keyword>
<feature type="transmembrane region" description="Helical" evidence="1">
    <location>
        <begin position="346"/>
        <end position="367"/>
    </location>
</feature>
<evidence type="ECO:0000256" key="1">
    <source>
        <dbReference type="SAM" id="Phobius"/>
    </source>
</evidence>
<keyword evidence="1" id="KW-1133">Transmembrane helix</keyword>
<proteinExistence type="predicted"/>
<organism evidence="2 3">
    <name type="scientific">Lactuca sativa</name>
    <name type="common">Garden lettuce</name>
    <dbReference type="NCBI Taxonomy" id="4236"/>
    <lineage>
        <taxon>Eukaryota</taxon>
        <taxon>Viridiplantae</taxon>
        <taxon>Streptophyta</taxon>
        <taxon>Embryophyta</taxon>
        <taxon>Tracheophyta</taxon>
        <taxon>Spermatophyta</taxon>
        <taxon>Magnoliopsida</taxon>
        <taxon>eudicotyledons</taxon>
        <taxon>Gunneridae</taxon>
        <taxon>Pentapetalae</taxon>
        <taxon>asterids</taxon>
        <taxon>campanulids</taxon>
        <taxon>Asterales</taxon>
        <taxon>Asteraceae</taxon>
        <taxon>Cichorioideae</taxon>
        <taxon>Cichorieae</taxon>
        <taxon>Lactucinae</taxon>
        <taxon>Lactuca</taxon>
    </lineage>
</organism>
<dbReference type="Pfam" id="PF04827">
    <property type="entry name" value="Plant_tran"/>
    <property type="match status" value="1"/>
</dbReference>
<dbReference type="AlphaFoldDB" id="A0A9R1XI00"/>
<reference evidence="2 3" key="1">
    <citation type="journal article" date="2017" name="Nat. Commun.">
        <title>Genome assembly with in vitro proximity ligation data and whole-genome triplication in lettuce.</title>
        <authorList>
            <person name="Reyes-Chin-Wo S."/>
            <person name="Wang Z."/>
            <person name="Yang X."/>
            <person name="Kozik A."/>
            <person name="Arikit S."/>
            <person name="Song C."/>
            <person name="Xia L."/>
            <person name="Froenicke L."/>
            <person name="Lavelle D.O."/>
            <person name="Truco M.J."/>
            <person name="Xia R."/>
            <person name="Zhu S."/>
            <person name="Xu C."/>
            <person name="Xu H."/>
            <person name="Xu X."/>
            <person name="Cox K."/>
            <person name="Korf I."/>
            <person name="Meyers B.C."/>
            <person name="Michelmore R.W."/>
        </authorList>
    </citation>
    <scope>NUCLEOTIDE SEQUENCE [LARGE SCALE GENOMIC DNA]</scope>
    <source>
        <strain evidence="3">cv. Salinas</strain>
        <tissue evidence="2">Seedlings</tissue>
    </source>
</reference>
<sequence length="368" mass="43194">MLHARGESSHREKKHRKWIKRDLEATNELLVRDYFAPDSLYDLLKFEERFRISRNFFLRIAKDLEHTRGKRGFTIIQKCTTALRQLTYSITPNASDEYLKMSERTGQECRYLFCEYVIELYSDIYLRYPTKSDVEQLYVVHQGCLVVLAVQIGSGKIVPMRNVVNSREGKAPDMSYVLNGNEYKYGYYLADGMYPEYATFVKSYSFPADEKRKIFKLAQESVWKDWHIIKHPARTWNRAKLTTVLTACVILHYMIIKEEGRAICSYTGNDILNPSTVIQVDSPTYFSRVLEIQNRETHHNVRHDLTEHIWVRQLQGGNEDEDKEDEGDDGDANAEVTTRRMKAMKMVMTTSSICLWFLCFKFLCFLIK</sequence>
<evidence type="ECO:0000313" key="3">
    <source>
        <dbReference type="Proteomes" id="UP000235145"/>
    </source>
</evidence>
<keyword evidence="3" id="KW-1185">Reference proteome</keyword>
<dbReference type="EMBL" id="NBSK02000004">
    <property type="protein sequence ID" value="KAJ0213369.1"/>
    <property type="molecule type" value="Genomic_DNA"/>
</dbReference>
<dbReference type="PANTHER" id="PTHR47150:SF4">
    <property type="entry name" value="HARBINGER TRANSPOSASE-DERIVED PROTEIN-RELATED"/>
    <property type="match status" value="1"/>
</dbReference>
<dbReference type="PANTHER" id="PTHR47150">
    <property type="entry name" value="OS12G0169200 PROTEIN"/>
    <property type="match status" value="1"/>
</dbReference>
<gene>
    <name evidence="2" type="ORF">LSAT_V11C400195620</name>
</gene>
<comment type="caution">
    <text evidence="2">The sequence shown here is derived from an EMBL/GenBank/DDBJ whole genome shotgun (WGS) entry which is preliminary data.</text>
</comment>
<evidence type="ECO:0000313" key="2">
    <source>
        <dbReference type="EMBL" id="KAJ0213369.1"/>
    </source>
</evidence>
<dbReference type="InterPro" id="IPR006912">
    <property type="entry name" value="Harbinger_derived_prot"/>
</dbReference>
<keyword evidence="1" id="KW-0472">Membrane</keyword>